<dbReference type="PANTHER" id="PTHR14187">
    <property type="entry name" value="ALPHA KINASE/ELONGATION FACTOR 2 KINASE"/>
    <property type="match status" value="1"/>
</dbReference>
<keyword evidence="2" id="KW-1185">Reference proteome</keyword>
<evidence type="ECO:0000313" key="1">
    <source>
        <dbReference type="EMBL" id="CAG8727180.1"/>
    </source>
</evidence>
<sequence length="357" mass="41228">EAAAIYCKKILERELLLDDLKKNFLVVNCGGGIVELTLRQLLSNNQLAEKSSTSSKQCGSIYVNKEFLAFIAKKVGLDALEKLQSNHYEQLQYMVQQFCKNCKVRFTGNKDDFEPYKMDLEDICPAIKVYITEPYKEVLVKNNWLIILTYDDVKTLFEPIIDQIIKLIREQLYSINTCFAMVLVGGFSQSEYLQTCIKKEFDQTIKHISVPKQLFATIEGALEYGSNTKLIYSRVITMTYGIRTTSPCKEDQRKRFLRLVKKGTDVQVNQEFEYEIRPCYKNQTEFSVELYATTASNAIYCDEPDMKQIGTIDIVVPKSWSNQFINLVLFFGQIELHPYVRNRQGEILSANFNLLDL</sequence>
<dbReference type="SUPFAM" id="SSF53067">
    <property type="entry name" value="Actin-like ATPase domain"/>
    <property type="match status" value="1"/>
</dbReference>
<dbReference type="EMBL" id="CAJVPP010015549">
    <property type="protein sequence ID" value="CAG8727180.1"/>
    <property type="molecule type" value="Genomic_DNA"/>
</dbReference>
<reference evidence="1" key="1">
    <citation type="submission" date="2021-06" db="EMBL/GenBank/DDBJ databases">
        <authorList>
            <person name="Kallberg Y."/>
            <person name="Tangrot J."/>
            <person name="Rosling A."/>
        </authorList>
    </citation>
    <scope>NUCLEOTIDE SEQUENCE</scope>
    <source>
        <strain evidence="1">87-6 pot B 2015</strain>
    </source>
</reference>
<evidence type="ECO:0000313" key="2">
    <source>
        <dbReference type="Proteomes" id="UP000789375"/>
    </source>
</evidence>
<dbReference type="Gene3D" id="3.90.640.10">
    <property type="entry name" value="Actin, Chain A, domain 4"/>
    <property type="match status" value="1"/>
</dbReference>
<comment type="caution">
    <text evidence="1">The sequence shown here is derived from an EMBL/GenBank/DDBJ whole genome shotgun (WGS) entry which is preliminary data.</text>
</comment>
<proteinExistence type="predicted"/>
<protein>
    <submittedName>
        <fullName evidence="1">12313_t:CDS:1</fullName>
    </submittedName>
</protein>
<organism evidence="1 2">
    <name type="scientific">Funneliformis mosseae</name>
    <name type="common">Endomycorrhizal fungus</name>
    <name type="synonym">Glomus mosseae</name>
    <dbReference type="NCBI Taxonomy" id="27381"/>
    <lineage>
        <taxon>Eukaryota</taxon>
        <taxon>Fungi</taxon>
        <taxon>Fungi incertae sedis</taxon>
        <taxon>Mucoromycota</taxon>
        <taxon>Glomeromycotina</taxon>
        <taxon>Glomeromycetes</taxon>
        <taxon>Glomerales</taxon>
        <taxon>Glomeraceae</taxon>
        <taxon>Funneliformis</taxon>
    </lineage>
</organism>
<dbReference type="AlphaFoldDB" id="A0A9N9I980"/>
<gene>
    <name evidence="1" type="ORF">FMOSSE_LOCUS15423</name>
</gene>
<dbReference type="Gene3D" id="3.30.420.40">
    <property type="match status" value="2"/>
</dbReference>
<name>A0A9N9I980_FUNMO</name>
<accession>A0A9N9I980</accession>
<dbReference type="PANTHER" id="PTHR14187:SF5">
    <property type="entry name" value="HEAT SHOCK 70 KDA PROTEIN 12A"/>
    <property type="match status" value="1"/>
</dbReference>
<dbReference type="InterPro" id="IPR043129">
    <property type="entry name" value="ATPase_NBD"/>
</dbReference>
<dbReference type="Proteomes" id="UP000789375">
    <property type="component" value="Unassembled WGS sequence"/>
</dbReference>
<feature type="non-terminal residue" evidence="1">
    <location>
        <position position="357"/>
    </location>
</feature>